<organism evidence="5">
    <name type="scientific">Schlesneria paludicola</name>
    <dbReference type="NCBI Taxonomy" id="360056"/>
    <lineage>
        <taxon>Bacteria</taxon>
        <taxon>Pseudomonadati</taxon>
        <taxon>Planctomycetota</taxon>
        <taxon>Planctomycetia</taxon>
        <taxon>Planctomycetales</taxon>
        <taxon>Planctomycetaceae</taxon>
        <taxon>Schlesneria</taxon>
    </lineage>
</organism>
<evidence type="ECO:0000256" key="3">
    <source>
        <dbReference type="SAM" id="MobiDB-lite"/>
    </source>
</evidence>
<protein>
    <submittedName>
        <fullName evidence="5">TetR/AcrR family transcriptional regulator</fullName>
    </submittedName>
</protein>
<proteinExistence type="predicted"/>
<dbReference type="InterPro" id="IPR050109">
    <property type="entry name" value="HTH-type_TetR-like_transc_reg"/>
</dbReference>
<dbReference type="GO" id="GO:0000976">
    <property type="term" value="F:transcription cis-regulatory region binding"/>
    <property type="evidence" value="ECO:0007669"/>
    <property type="project" value="TreeGrafter"/>
</dbReference>
<sequence length="237" mass="26097">MMATLPVVRPPTNDTEERLLDAALTLFAEKGYEAASVREIIEAAGVTRPVLYYYCASKEDLFKRLVHWKHDKAYRELGRIAKEAAGWADRLRAIMRGSFAFCAADPRVPRLMFQTAYGPSIPGISEFMAELGGLRFGIVRRVMQDGIAAGEVRGRAASSLALIFCCLMDQHLNVYSRMPNPRACLTAELADDLVNVFLHGVAAGTPPSPPSRNRRPQLQGPLQAVVGQSRAASRRPK</sequence>
<feature type="region of interest" description="Disordered" evidence="3">
    <location>
        <begin position="204"/>
        <end position="237"/>
    </location>
</feature>
<dbReference type="PROSITE" id="PS50977">
    <property type="entry name" value="HTH_TETR_2"/>
    <property type="match status" value="1"/>
</dbReference>
<dbReference type="InterPro" id="IPR009057">
    <property type="entry name" value="Homeodomain-like_sf"/>
</dbReference>
<gene>
    <name evidence="5" type="ORF">ENS64_12715</name>
</gene>
<accession>A0A7C4QS78</accession>
<feature type="domain" description="HTH tetR-type" evidence="4">
    <location>
        <begin position="13"/>
        <end position="73"/>
    </location>
</feature>
<dbReference type="PANTHER" id="PTHR30055">
    <property type="entry name" value="HTH-TYPE TRANSCRIPTIONAL REGULATOR RUTR"/>
    <property type="match status" value="1"/>
</dbReference>
<dbReference type="Pfam" id="PF00440">
    <property type="entry name" value="TetR_N"/>
    <property type="match status" value="1"/>
</dbReference>
<reference evidence="5" key="1">
    <citation type="journal article" date="2020" name="mSystems">
        <title>Genome- and Community-Level Interaction Insights into Carbon Utilization and Element Cycling Functions of Hydrothermarchaeota in Hydrothermal Sediment.</title>
        <authorList>
            <person name="Zhou Z."/>
            <person name="Liu Y."/>
            <person name="Xu W."/>
            <person name="Pan J."/>
            <person name="Luo Z.H."/>
            <person name="Li M."/>
        </authorList>
    </citation>
    <scope>NUCLEOTIDE SEQUENCE [LARGE SCALE GENOMIC DNA]</scope>
    <source>
        <strain evidence="5">SpSt-508</strain>
    </source>
</reference>
<evidence type="ECO:0000256" key="1">
    <source>
        <dbReference type="ARBA" id="ARBA00023125"/>
    </source>
</evidence>
<evidence type="ECO:0000313" key="5">
    <source>
        <dbReference type="EMBL" id="HGT40106.1"/>
    </source>
</evidence>
<dbReference type="InterPro" id="IPR001647">
    <property type="entry name" value="HTH_TetR"/>
</dbReference>
<feature type="DNA-binding region" description="H-T-H motif" evidence="2">
    <location>
        <begin position="36"/>
        <end position="55"/>
    </location>
</feature>
<dbReference type="AlphaFoldDB" id="A0A7C4QS78"/>
<keyword evidence="1 2" id="KW-0238">DNA-binding</keyword>
<evidence type="ECO:0000256" key="2">
    <source>
        <dbReference type="PROSITE-ProRule" id="PRU00335"/>
    </source>
</evidence>
<comment type="caution">
    <text evidence="5">The sequence shown here is derived from an EMBL/GenBank/DDBJ whole genome shotgun (WGS) entry which is preliminary data.</text>
</comment>
<dbReference type="PANTHER" id="PTHR30055:SF226">
    <property type="entry name" value="HTH-TYPE TRANSCRIPTIONAL REGULATOR PKSA"/>
    <property type="match status" value="1"/>
</dbReference>
<dbReference type="SUPFAM" id="SSF46689">
    <property type="entry name" value="Homeodomain-like"/>
    <property type="match status" value="1"/>
</dbReference>
<dbReference type="Gene3D" id="1.10.357.10">
    <property type="entry name" value="Tetracycline Repressor, domain 2"/>
    <property type="match status" value="1"/>
</dbReference>
<dbReference type="PRINTS" id="PR00455">
    <property type="entry name" value="HTHTETR"/>
</dbReference>
<dbReference type="EMBL" id="DSVQ01000016">
    <property type="protein sequence ID" value="HGT40106.1"/>
    <property type="molecule type" value="Genomic_DNA"/>
</dbReference>
<dbReference type="GO" id="GO:0003700">
    <property type="term" value="F:DNA-binding transcription factor activity"/>
    <property type="evidence" value="ECO:0007669"/>
    <property type="project" value="TreeGrafter"/>
</dbReference>
<name>A0A7C4QS78_9PLAN</name>
<evidence type="ECO:0000259" key="4">
    <source>
        <dbReference type="PROSITE" id="PS50977"/>
    </source>
</evidence>
<dbReference type="InterPro" id="IPR036271">
    <property type="entry name" value="Tet_transcr_reg_TetR-rel_C_sf"/>
</dbReference>
<dbReference type="Gene3D" id="1.10.10.60">
    <property type="entry name" value="Homeodomain-like"/>
    <property type="match status" value="1"/>
</dbReference>
<dbReference type="SUPFAM" id="SSF48498">
    <property type="entry name" value="Tetracyclin repressor-like, C-terminal domain"/>
    <property type="match status" value="1"/>
</dbReference>